<keyword evidence="4" id="KW-0393">Immunoglobulin domain</keyword>
<evidence type="ECO:0000313" key="6">
    <source>
        <dbReference type="Ensembl" id="ENSPMGP00000023492.1"/>
    </source>
</evidence>
<proteinExistence type="predicted"/>
<dbReference type="Pfam" id="PF13927">
    <property type="entry name" value="Ig_3"/>
    <property type="match status" value="1"/>
</dbReference>
<feature type="domain" description="Ig-like" evidence="5">
    <location>
        <begin position="296"/>
        <end position="369"/>
    </location>
</feature>
<dbReference type="Pfam" id="PF07679">
    <property type="entry name" value="I-set"/>
    <property type="match status" value="1"/>
</dbReference>
<dbReference type="PANTHER" id="PTHR44337">
    <property type="entry name" value="CARCINOEMBRYONIC ANTIGEN-RELATED CELL ADHESION MOLECULE 8"/>
    <property type="match status" value="1"/>
</dbReference>
<dbReference type="STRING" id="409849.ENSPMGP00000023492"/>
<feature type="domain" description="Ig-like" evidence="5">
    <location>
        <begin position="193"/>
        <end position="277"/>
    </location>
</feature>
<dbReference type="AlphaFoldDB" id="A0A3B4B1P7"/>
<dbReference type="InterPro" id="IPR003598">
    <property type="entry name" value="Ig_sub2"/>
</dbReference>
<accession>A0A3B4B1P7</accession>
<evidence type="ECO:0000259" key="5">
    <source>
        <dbReference type="PROSITE" id="PS50835"/>
    </source>
</evidence>
<dbReference type="InterPro" id="IPR007110">
    <property type="entry name" value="Ig-like_dom"/>
</dbReference>
<dbReference type="InterPro" id="IPR013783">
    <property type="entry name" value="Ig-like_fold"/>
</dbReference>
<reference evidence="6" key="2">
    <citation type="submission" date="2025-09" db="UniProtKB">
        <authorList>
            <consortium name="Ensembl"/>
        </authorList>
    </citation>
    <scope>IDENTIFICATION</scope>
</reference>
<evidence type="ECO:0000313" key="7">
    <source>
        <dbReference type="Proteomes" id="UP000261520"/>
    </source>
</evidence>
<protein>
    <recommendedName>
        <fullName evidence="5">Ig-like domain-containing protein</fullName>
    </recommendedName>
</protein>
<dbReference type="Ensembl" id="ENSPMGT00000025027.1">
    <property type="protein sequence ID" value="ENSPMGP00000023492.1"/>
    <property type="gene ID" value="ENSPMGG00000018995.1"/>
</dbReference>
<dbReference type="Pfam" id="PF13895">
    <property type="entry name" value="Ig_2"/>
    <property type="match status" value="2"/>
</dbReference>
<evidence type="ECO:0000256" key="4">
    <source>
        <dbReference type="ARBA" id="ARBA00023319"/>
    </source>
</evidence>
<evidence type="ECO:0000256" key="2">
    <source>
        <dbReference type="ARBA" id="ARBA00023157"/>
    </source>
</evidence>
<dbReference type="PROSITE" id="PS50835">
    <property type="entry name" value="IG_LIKE"/>
    <property type="match status" value="4"/>
</dbReference>
<reference evidence="6" key="1">
    <citation type="submission" date="2025-08" db="UniProtKB">
        <authorList>
            <consortium name="Ensembl"/>
        </authorList>
    </citation>
    <scope>IDENTIFICATION</scope>
</reference>
<dbReference type="SUPFAM" id="SSF48726">
    <property type="entry name" value="Immunoglobulin"/>
    <property type="match status" value="5"/>
</dbReference>
<keyword evidence="7" id="KW-1185">Reference proteome</keyword>
<dbReference type="PANTHER" id="PTHR44337:SF20">
    <property type="entry name" value="CARCINOEMBRYONIC ANTIGEN-RELATED CELL ADHESION MOLECULE 5-RELATED"/>
    <property type="match status" value="1"/>
</dbReference>
<dbReference type="SMART" id="SM00408">
    <property type="entry name" value="IGc2"/>
    <property type="match status" value="4"/>
</dbReference>
<dbReference type="Proteomes" id="UP000261520">
    <property type="component" value="Unplaced"/>
</dbReference>
<dbReference type="InterPro" id="IPR052598">
    <property type="entry name" value="IgSF_CEA-related"/>
</dbReference>
<sequence>GAGVLPDTVDAALGGTVMFTTSLPPTQTPFISISWLTGTKNIIESDAGANRTDPEYEGRITLFISTGSLELRNLALSDTGEYSVDILPAASAVKAGSIILNIYVTVSSSDSVEFNSSVTLSCSADGASLTTFLWLNGSTEVTASDRVHLTDGGANLTITTVGRYDQGPFTCKVSNLVSSSISDPVQLSINYGPDGAILSISPLLDYYEEGSDMTLSCSADSRPAAQFKWLLNGKLLSFTGAQIQMMNMETSQSGNYSCQAFNSKTLRSTTSQPASISVLSKNICSFIHILHVFLSGNSTSVNITCDASGSIFTRKWLINEQELNPSENIVFYDQKRVLSFRVLKRKDSGKYVCEISNPISTQTTVYTLSVIYGPENVQISGPKEIQVKETLKLTCFSDSVPAANYTWIKNGTVLTQSSEYIKSMAGSSDSGQYICRASNEITKKTSEAAHTLLVTGIDFCS</sequence>
<feature type="domain" description="Ig-like" evidence="5">
    <location>
        <begin position="88"/>
        <end position="188"/>
    </location>
</feature>
<evidence type="ECO:0000256" key="1">
    <source>
        <dbReference type="ARBA" id="ARBA00022729"/>
    </source>
</evidence>
<keyword evidence="1" id="KW-0732">Signal</keyword>
<name>A0A3B4B1P7_9GOBI</name>
<keyword evidence="3" id="KW-0325">Glycoprotein</keyword>
<dbReference type="InterPro" id="IPR003599">
    <property type="entry name" value="Ig_sub"/>
</dbReference>
<keyword evidence="2" id="KW-1015">Disulfide bond</keyword>
<dbReference type="SMART" id="SM00409">
    <property type="entry name" value="IG"/>
    <property type="match status" value="5"/>
</dbReference>
<feature type="domain" description="Ig-like" evidence="5">
    <location>
        <begin position="374"/>
        <end position="446"/>
    </location>
</feature>
<dbReference type="InterPro" id="IPR036179">
    <property type="entry name" value="Ig-like_dom_sf"/>
</dbReference>
<dbReference type="Gene3D" id="2.60.40.10">
    <property type="entry name" value="Immunoglobulins"/>
    <property type="match status" value="5"/>
</dbReference>
<dbReference type="InterPro" id="IPR013098">
    <property type="entry name" value="Ig_I-set"/>
</dbReference>
<evidence type="ECO:0000256" key="3">
    <source>
        <dbReference type="ARBA" id="ARBA00023180"/>
    </source>
</evidence>
<organism evidence="6 7">
    <name type="scientific">Periophthalmus magnuspinnatus</name>
    <dbReference type="NCBI Taxonomy" id="409849"/>
    <lineage>
        <taxon>Eukaryota</taxon>
        <taxon>Metazoa</taxon>
        <taxon>Chordata</taxon>
        <taxon>Craniata</taxon>
        <taxon>Vertebrata</taxon>
        <taxon>Euteleostomi</taxon>
        <taxon>Actinopterygii</taxon>
        <taxon>Neopterygii</taxon>
        <taxon>Teleostei</taxon>
        <taxon>Neoteleostei</taxon>
        <taxon>Acanthomorphata</taxon>
        <taxon>Gobiaria</taxon>
        <taxon>Gobiiformes</taxon>
        <taxon>Gobioidei</taxon>
        <taxon>Gobiidae</taxon>
        <taxon>Oxudercinae</taxon>
        <taxon>Periophthalmus</taxon>
    </lineage>
</organism>